<evidence type="ECO:0000313" key="2">
    <source>
        <dbReference type="EMBL" id="MCP2264173.1"/>
    </source>
</evidence>
<gene>
    <name evidence="2" type="ORF">APR03_001509</name>
</gene>
<evidence type="ECO:0000259" key="1">
    <source>
        <dbReference type="PROSITE" id="PS51186"/>
    </source>
</evidence>
<dbReference type="PROSITE" id="PS51186">
    <property type="entry name" value="GNAT"/>
    <property type="match status" value="1"/>
</dbReference>
<feature type="domain" description="N-acetyltransferase" evidence="1">
    <location>
        <begin position="149"/>
        <end position="287"/>
    </location>
</feature>
<protein>
    <submittedName>
        <fullName evidence="2">Acetyltransferase (GNAT) domain-containing protein</fullName>
    </submittedName>
</protein>
<accession>A0A9X2G1Y4</accession>
<dbReference type="SUPFAM" id="SSF55729">
    <property type="entry name" value="Acyl-CoA N-acyltransferases (Nat)"/>
    <property type="match status" value="1"/>
</dbReference>
<dbReference type="Gene3D" id="3.40.630.30">
    <property type="match status" value="1"/>
</dbReference>
<dbReference type="GO" id="GO:0016747">
    <property type="term" value="F:acyltransferase activity, transferring groups other than amino-acyl groups"/>
    <property type="evidence" value="ECO:0007669"/>
    <property type="project" value="InterPro"/>
</dbReference>
<dbReference type="RefSeq" id="WP_253834298.1">
    <property type="nucleotide sequence ID" value="NZ_JAMTCS010000004.1"/>
</dbReference>
<dbReference type="InterPro" id="IPR000182">
    <property type="entry name" value="GNAT_dom"/>
</dbReference>
<sequence length="287" mass="30364">MNIPANAPADSATTHLSDQDLTALAETVEAEAMYAYVAQAPAATVEGLGTTTTRLGGGVVLSARLDPYDYWSKAVGLGVTEPVTHDLVGEVIDFYRAQRTPTALFQIAPSLLPEDWDEIRAAHGLEPAGTWNKHAAPIDGLRTDAMTDLRVARVQEDDAAEWATVVATTFGMDNPALVAMLTESVHTPGCQLFAAWDGDTIVAGGALFLHGTTASLHSGATAPSHRGRGAQSALVAARIEAARAAGARWVVSETGKAAPGERNPSTENMRRAGVRVAYARPNWRWRA</sequence>
<keyword evidence="3" id="KW-1185">Reference proteome</keyword>
<reference evidence="2" key="1">
    <citation type="submission" date="2022-06" db="EMBL/GenBank/DDBJ databases">
        <title>Genomic Encyclopedia of Archaeal and Bacterial Type Strains, Phase II (KMG-II): from individual species to whole genera.</title>
        <authorList>
            <person name="Goeker M."/>
        </authorList>
    </citation>
    <scope>NUCLEOTIDE SEQUENCE</scope>
    <source>
        <strain evidence="2">DSM 26652</strain>
    </source>
</reference>
<dbReference type="Pfam" id="PF00583">
    <property type="entry name" value="Acetyltransf_1"/>
    <property type="match status" value="1"/>
</dbReference>
<proteinExistence type="predicted"/>
<dbReference type="AlphaFoldDB" id="A0A9X2G1Y4"/>
<dbReference type="InterPro" id="IPR016181">
    <property type="entry name" value="Acyl_CoA_acyltransferase"/>
</dbReference>
<comment type="caution">
    <text evidence="2">The sequence shown here is derived from an EMBL/GenBank/DDBJ whole genome shotgun (WGS) entry which is preliminary data.</text>
</comment>
<dbReference type="Proteomes" id="UP001139493">
    <property type="component" value="Unassembled WGS sequence"/>
</dbReference>
<name>A0A9X2G1Y4_9MICO</name>
<organism evidence="2 3">
    <name type="scientific">Promicromonospora thailandica</name>
    <dbReference type="NCBI Taxonomy" id="765201"/>
    <lineage>
        <taxon>Bacteria</taxon>
        <taxon>Bacillati</taxon>
        <taxon>Actinomycetota</taxon>
        <taxon>Actinomycetes</taxon>
        <taxon>Micrococcales</taxon>
        <taxon>Promicromonosporaceae</taxon>
        <taxon>Promicromonospora</taxon>
    </lineage>
</organism>
<evidence type="ECO:0000313" key="3">
    <source>
        <dbReference type="Proteomes" id="UP001139493"/>
    </source>
</evidence>
<dbReference type="EMBL" id="JAMTCS010000004">
    <property type="protein sequence ID" value="MCP2264173.1"/>
    <property type="molecule type" value="Genomic_DNA"/>
</dbReference>